<keyword evidence="2" id="KW-0812">Transmembrane</keyword>
<name>A0A541B7J0_9NOCA</name>
<protein>
    <submittedName>
        <fullName evidence="4">Ig-like domain repeat protein</fullName>
    </submittedName>
</protein>
<comment type="caution">
    <text evidence="4">The sequence shown here is derived from an EMBL/GenBank/DDBJ whole genome shotgun (WGS) entry which is preliminary data.</text>
</comment>
<gene>
    <name evidence="4" type="ORF">FK531_14385</name>
</gene>
<evidence type="ECO:0000313" key="4">
    <source>
        <dbReference type="EMBL" id="TQF68292.1"/>
    </source>
</evidence>
<feature type="transmembrane region" description="Helical" evidence="2">
    <location>
        <begin position="143"/>
        <end position="165"/>
    </location>
</feature>
<dbReference type="Gene3D" id="2.60.40.10">
    <property type="entry name" value="Immunoglobulins"/>
    <property type="match status" value="1"/>
</dbReference>
<proteinExistence type="predicted"/>
<dbReference type="Proteomes" id="UP000316256">
    <property type="component" value="Unassembled WGS sequence"/>
</dbReference>
<dbReference type="InterPro" id="IPR032109">
    <property type="entry name" value="Big_3_5"/>
</dbReference>
<dbReference type="GO" id="GO:0005975">
    <property type="term" value="P:carbohydrate metabolic process"/>
    <property type="evidence" value="ECO:0007669"/>
    <property type="project" value="UniProtKB-ARBA"/>
</dbReference>
<reference evidence="4 5" key="1">
    <citation type="submission" date="2019-06" db="EMBL/GenBank/DDBJ databases">
        <title>Rhodococcus spaelei sp. nov., isolated from a cave.</title>
        <authorList>
            <person name="Lee S.D."/>
        </authorList>
    </citation>
    <scope>NUCLEOTIDE SEQUENCE [LARGE SCALE GENOMIC DNA]</scope>
    <source>
        <strain evidence="4 5">C9-5</strain>
    </source>
</reference>
<keyword evidence="2" id="KW-0472">Membrane</keyword>
<organism evidence="4 5">
    <name type="scientific">Rhodococcus spelaei</name>
    <dbReference type="NCBI Taxonomy" id="2546320"/>
    <lineage>
        <taxon>Bacteria</taxon>
        <taxon>Bacillati</taxon>
        <taxon>Actinomycetota</taxon>
        <taxon>Actinomycetes</taxon>
        <taxon>Mycobacteriales</taxon>
        <taxon>Nocardiaceae</taxon>
        <taxon>Rhodococcus</taxon>
    </lineage>
</organism>
<dbReference type="EMBL" id="VIGH01000006">
    <property type="protein sequence ID" value="TQF68292.1"/>
    <property type="molecule type" value="Genomic_DNA"/>
</dbReference>
<keyword evidence="2" id="KW-1133">Transmembrane helix</keyword>
<keyword evidence="5" id="KW-1185">Reference proteome</keyword>
<accession>A0A541B7J0</accession>
<evidence type="ECO:0000256" key="1">
    <source>
        <dbReference type="SAM" id="MobiDB-lite"/>
    </source>
</evidence>
<dbReference type="InterPro" id="IPR013783">
    <property type="entry name" value="Ig-like_fold"/>
</dbReference>
<feature type="region of interest" description="Disordered" evidence="1">
    <location>
        <begin position="112"/>
        <end position="131"/>
    </location>
</feature>
<sequence length="278" mass="29217">MPGVRAPPLLSCAPSRSMSTRNVRRRVRWADRGLVDARRAGVRSRGQSARTRGVADCHTSRRAMNVVGLARSHAGIREMQDCSEYRYRVLTARNAQRSTPIAGLDRQESASMFTSTGRPTGHHCTTRRSAGQRRQSARSLCRTFLVVGAVAATGVLFAATATAAVPTTTTVVVSAGGSVGMYGTGCPVTLTTHTTDSGGIPVPSGTVAFYDNTAPIGTAGVDSTGVANQTWTPTTTGNHQIIAHYFPNGSYLGSFGVPVTVKVTTGVSLGVICFVTPF</sequence>
<dbReference type="OrthoDB" id="4564836at2"/>
<evidence type="ECO:0000259" key="3">
    <source>
        <dbReference type="Pfam" id="PF16640"/>
    </source>
</evidence>
<evidence type="ECO:0000313" key="5">
    <source>
        <dbReference type="Proteomes" id="UP000316256"/>
    </source>
</evidence>
<evidence type="ECO:0000256" key="2">
    <source>
        <dbReference type="SAM" id="Phobius"/>
    </source>
</evidence>
<dbReference type="AlphaFoldDB" id="A0A541B7J0"/>
<dbReference type="Pfam" id="PF16640">
    <property type="entry name" value="Big_3_5"/>
    <property type="match status" value="1"/>
</dbReference>
<feature type="domain" description="Bacterial Ig-like" evidence="3">
    <location>
        <begin position="184"/>
        <end position="264"/>
    </location>
</feature>